<dbReference type="FunFam" id="4.10.280.10:FF:000002">
    <property type="entry name" value="Basic helix-loop-helix transcription factor"/>
    <property type="match status" value="1"/>
</dbReference>
<dbReference type="Gene3D" id="4.10.280.10">
    <property type="entry name" value="Helix-loop-helix DNA-binding domain"/>
    <property type="match status" value="1"/>
</dbReference>
<protein>
    <recommendedName>
        <fullName evidence="6">BHLH domain-containing protein</fullName>
    </recommendedName>
</protein>
<dbReference type="SUPFAM" id="SSF47459">
    <property type="entry name" value="HLH, helix-loop-helix DNA-binding domain"/>
    <property type="match status" value="1"/>
</dbReference>
<keyword evidence="8" id="KW-1185">Reference proteome</keyword>
<dbReference type="PANTHER" id="PTHR12565">
    <property type="entry name" value="STEROL REGULATORY ELEMENT-BINDING PROTEIN"/>
    <property type="match status" value="1"/>
</dbReference>
<dbReference type="OrthoDB" id="1095591at2759"/>
<dbReference type="AlphaFoldDB" id="A0A9P0YTA5"/>
<keyword evidence="3" id="KW-0804">Transcription</keyword>
<dbReference type="InterPro" id="IPR024097">
    <property type="entry name" value="bHLH_ZIP_TF"/>
</dbReference>
<feature type="domain" description="BHLH" evidence="6">
    <location>
        <begin position="285"/>
        <end position="335"/>
    </location>
</feature>
<keyword evidence="2" id="KW-0805">Transcription regulation</keyword>
<evidence type="ECO:0000313" key="7">
    <source>
        <dbReference type="EMBL" id="CAH9074564.1"/>
    </source>
</evidence>
<evidence type="ECO:0000256" key="1">
    <source>
        <dbReference type="ARBA" id="ARBA00004123"/>
    </source>
</evidence>
<dbReference type="Proteomes" id="UP001152484">
    <property type="component" value="Unassembled WGS sequence"/>
</dbReference>
<evidence type="ECO:0000313" key="8">
    <source>
        <dbReference type="Proteomes" id="UP001152484"/>
    </source>
</evidence>
<name>A0A9P0YTA5_CUSEU</name>
<gene>
    <name evidence="7" type="ORF">CEURO_LOCUS5201</name>
</gene>
<keyword evidence="4" id="KW-0539">Nucleus</keyword>
<dbReference type="InterPro" id="IPR011598">
    <property type="entry name" value="bHLH_dom"/>
</dbReference>
<evidence type="ECO:0000256" key="3">
    <source>
        <dbReference type="ARBA" id="ARBA00023163"/>
    </source>
</evidence>
<sequence length="451" mass="49315">MEDGFLFNVGTPSTLPYTASSWNSSSDCDGNPRWDDSFYQYSQLESAMASSPASSSFAIRQLIGKLGNICDSSPSLVAATPGSYSGNSEVTINASCYSTPLDSIPLDSVHLPALSADPGFAERAAEFSRFGSRSFNGRKSQLGLSSNCKMPYRSATMCRVSSTNALKQARSPLQNQKYGAPANQLHPVPANSNEASSVSEQLPSGSISPGDLNPRKRKTASRGKAIEDDTDGGKGIETDHNSSPKRSKMTDDITEDYCSQKQSKANQKPLEPSKDYIHVRARRGQATDSHSLAERVRREKISERMKLLQDLVPGCNKVTGKALMLDEIINYVQSLQRQVEFLSMKLSSVNPSLDFNNDNSMPKDICQPNASMPQNFHAMHHNQLQPHQQHNNFSNVDPSLDRSLCHIMGMQLPPLDGFGETLSQFPAATCDDDLQSVVQMGLNQTPTPERI</sequence>
<accession>A0A9P0YTA5</accession>
<comment type="caution">
    <text evidence="7">The sequence shown here is derived from an EMBL/GenBank/DDBJ whole genome shotgun (WGS) entry which is preliminary data.</text>
</comment>
<evidence type="ECO:0000256" key="4">
    <source>
        <dbReference type="ARBA" id="ARBA00023242"/>
    </source>
</evidence>
<proteinExistence type="predicted"/>
<evidence type="ECO:0000256" key="2">
    <source>
        <dbReference type="ARBA" id="ARBA00023015"/>
    </source>
</evidence>
<reference evidence="7" key="1">
    <citation type="submission" date="2022-07" db="EMBL/GenBank/DDBJ databases">
        <authorList>
            <person name="Macas J."/>
            <person name="Novak P."/>
            <person name="Neumann P."/>
        </authorList>
    </citation>
    <scope>NUCLEOTIDE SEQUENCE</scope>
</reference>
<comment type="subcellular location">
    <subcellularLocation>
        <location evidence="1">Nucleus</location>
    </subcellularLocation>
</comment>
<dbReference type="GO" id="GO:0003700">
    <property type="term" value="F:DNA-binding transcription factor activity"/>
    <property type="evidence" value="ECO:0007669"/>
    <property type="project" value="TreeGrafter"/>
</dbReference>
<dbReference type="InterPro" id="IPR036638">
    <property type="entry name" value="HLH_DNA-bd_sf"/>
</dbReference>
<dbReference type="PROSITE" id="PS50888">
    <property type="entry name" value="BHLH"/>
    <property type="match status" value="1"/>
</dbReference>
<dbReference type="GO" id="GO:0005634">
    <property type="term" value="C:nucleus"/>
    <property type="evidence" value="ECO:0007669"/>
    <property type="project" value="UniProtKB-SubCell"/>
</dbReference>
<dbReference type="PANTHER" id="PTHR12565:SF184">
    <property type="entry name" value="BHLH TRANSCRIPTION FACTOR"/>
    <property type="match status" value="1"/>
</dbReference>
<feature type="region of interest" description="Disordered" evidence="5">
    <location>
        <begin position="177"/>
        <end position="252"/>
    </location>
</feature>
<feature type="compositionally biased region" description="Polar residues" evidence="5">
    <location>
        <begin position="190"/>
        <end position="207"/>
    </location>
</feature>
<organism evidence="7 8">
    <name type="scientific">Cuscuta europaea</name>
    <name type="common">European dodder</name>
    <dbReference type="NCBI Taxonomy" id="41803"/>
    <lineage>
        <taxon>Eukaryota</taxon>
        <taxon>Viridiplantae</taxon>
        <taxon>Streptophyta</taxon>
        <taxon>Embryophyta</taxon>
        <taxon>Tracheophyta</taxon>
        <taxon>Spermatophyta</taxon>
        <taxon>Magnoliopsida</taxon>
        <taxon>eudicotyledons</taxon>
        <taxon>Gunneridae</taxon>
        <taxon>Pentapetalae</taxon>
        <taxon>asterids</taxon>
        <taxon>lamiids</taxon>
        <taxon>Solanales</taxon>
        <taxon>Convolvulaceae</taxon>
        <taxon>Cuscuteae</taxon>
        <taxon>Cuscuta</taxon>
        <taxon>Cuscuta subgen. Cuscuta</taxon>
    </lineage>
</organism>
<dbReference type="SMART" id="SM00353">
    <property type="entry name" value="HLH"/>
    <property type="match status" value="1"/>
</dbReference>
<feature type="compositionally biased region" description="Basic and acidic residues" evidence="5">
    <location>
        <begin position="224"/>
        <end position="242"/>
    </location>
</feature>
<evidence type="ECO:0000256" key="5">
    <source>
        <dbReference type="SAM" id="MobiDB-lite"/>
    </source>
</evidence>
<dbReference type="EMBL" id="CAMAPE010000009">
    <property type="protein sequence ID" value="CAH9074564.1"/>
    <property type="molecule type" value="Genomic_DNA"/>
</dbReference>
<dbReference type="CDD" id="cd18919">
    <property type="entry name" value="bHLH_AtBPE_like"/>
    <property type="match status" value="1"/>
</dbReference>
<dbReference type="Pfam" id="PF00010">
    <property type="entry name" value="HLH"/>
    <property type="match status" value="1"/>
</dbReference>
<evidence type="ECO:0000259" key="6">
    <source>
        <dbReference type="PROSITE" id="PS50888"/>
    </source>
</evidence>
<dbReference type="GO" id="GO:0046983">
    <property type="term" value="F:protein dimerization activity"/>
    <property type="evidence" value="ECO:0007669"/>
    <property type="project" value="InterPro"/>
</dbReference>